<protein>
    <submittedName>
        <fullName evidence="1">Uncharacterized protein</fullName>
    </submittedName>
</protein>
<dbReference type="Proteomes" id="UP000186922">
    <property type="component" value="Unassembled WGS sequence"/>
</dbReference>
<proteinExistence type="predicted"/>
<gene>
    <name evidence="1" type="primary">RvY_07824-1</name>
    <name evidence="1" type="synonym">RvY_07824.1</name>
    <name evidence="1" type="ORF">RvY_07824</name>
</gene>
<sequence>MMVEKDIGLLHSLFCSLFSWPSLLVSSLRSVFLPPNYCYLLIQYADRLKVLFFSSCNSRWSAVCCKSIRWIHLSDSFPISIFEDFWFLGQTNHKLKTFTQ</sequence>
<reference evidence="1 2" key="1">
    <citation type="journal article" date="2016" name="Nat. Commun.">
        <title>Extremotolerant tardigrade genome and improved radiotolerance of human cultured cells by tardigrade-unique protein.</title>
        <authorList>
            <person name="Hashimoto T."/>
            <person name="Horikawa D.D."/>
            <person name="Saito Y."/>
            <person name="Kuwahara H."/>
            <person name="Kozuka-Hata H."/>
            <person name="Shin-I T."/>
            <person name="Minakuchi Y."/>
            <person name="Ohishi K."/>
            <person name="Motoyama A."/>
            <person name="Aizu T."/>
            <person name="Enomoto A."/>
            <person name="Kondo K."/>
            <person name="Tanaka S."/>
            <person name="Hara Y."/>
            <person name="Koshikawa S."/>
            <person name="Sagara H."/>
            <person name="Miura T."/>
            <person name="Yokobori S."/>
            <person name="Miyagawa K."/>
            <person name="Suzuki Y."/>
            <person name="Kubo T."/>
            <person name="Oyama M."/>
            <person name="Kohara Y."/>
            <person name="Fujiyama A."/>
            <person name="Arakawa K."/>
            <person name="Katayama T."/>
            <person name="Toyoda A."/>
            <person name="Kunieda T."/>
        </authorList>
    </citation>
    <scope>NUCLEOTIDE SEQUENCE [LARGE SCALE GENOMIC DNA]</scope>
    <source>
        <strain evidence="1 2">YOKOZUNA-1</strain>
    </source>
</reference>
<dbReference type="AlphaFoldDB" id="A0A1D1VCY5"/>
<keyword evidence="2" id="KW-1185">Reference proteome</keyword>
<dbReference type="EMBL" id="BDGG01000003">
    <property type="protein sequence ID" value="GAU96368.1"/>
    <property type="molecule type" value="Genomic_DNA"/>
</dbReference>
<accession>A0A1D1VCY5</accession>
<evidence type="ECO:0000313" key="1">
    <source>
        <dbReference type="EMBL" id="GAU96368.1"/>
    </source>
</evidence>
<organism evidence="1 2">
    <name type="scientific">Ramazzottius varieornatus</name>
    <name type="common">Water bear</name>
    <name type="synonym">Tardigrade</name>
    <dbReference type="NCBI Taxonomy" id="947166"/>
    <lineage>
        <taxon>Eukaryota</taxon>
        <taxon>Metazoa</taxon>
        <taxon>Ecdysozoa</taxon>
        <taxon>Tardigrada</taxon>
        <taxon>Eutardigrada</taxon>
        <taxon>Parachela</taxon>
        <taxon>Hypsibioidea</taxon>
        <taxon>Ramazzottiidae</taxon>
        <taxon>Ramazzottius</taxon>
    </lineage>
</organism>
<evidence type="ECO:0000313" key="2">
    <source>
        <dbReference type="Proteomes" id="UP000186922"/>
    </source>
</evidence>
<comment type="caution">
    <text evidence="1">The sequence shown here is derived from an EMBL/GenBank/DDBJ whole genome shotgun (WGS) entry which is preliminary data.</text>
</comment>
<name>A0A1D1VCY5_RAMVA</name>